<dbReference type="InterPro" id="IPR002347">
    <property type="entry name" value="SDR_fam"/>
</dbReference>
<dbReference type="Proteomes" id="UP000182998">
    <property type="component" value="Unassembled WGS sequence"/>
</dbReference>
<dbReference type="HOGENOM" id="CLU_010194_2_10_6"/>
<dbReference type="EMBL" id="FMVN01000011">
    <property type="protein sequence ID" value="SCY61046.1"/>
    <property type="molecule type" value="Genomic_DNA"/>
</dbReference>
<dbReference type="FunFam" id="3.40.50.720:FF:000047">
    <property type="entry name" value="NADP-dependent L-serine/L-allo-threonine dehydrogenase"/>
    <property type="match status" value="1"/>
</dbReference>
<dbReference type="AlphaFoldDB" id="A0A098GD96"/>
<reference evidence="4" key="2">
    <citation type="submission" date="2014-09" db="EMBL/GenBank/DDBJ databases">
        <authorList>
            <person name="GOMEZ-VALERO Laura"/>
        </authorList>
    </citation>
    <scope>NUCLEOTIDE SEQUENCE</scope>
    <source>
        <strain evidence="4">ATCC33218</strain>
    </source>
</reference>
<dbReference type="SUPFAM" id="SSF51735">
    <property type="entry name" value="NAD(P)-binding Rossmann-fold domains"/>
    <property type="match status" value="1"/>
</dbReference>
<reference evidence="6" key="1">
    <citation type="submission" date="2014-09" db="EMBL/GenBank/DDBJ databases">
        <authorList>
            <person name="Gomez-Valero L."/>
        </authorList>
    </citation>
    <scope>NUCLEOTIDE SEQUENCE [LARGE SCALE GENOMIC DNA]</scope>
    <source>
        <strain evidence="6">ATCC33218</strain>
    </source>
</reference>
<keyword evidence="7" id="KW-1185">Reference proteome</keyword>
<dbReference type="PROSITE" id="PS00061">
    <property type="entry name" value="ADH_SHORT"/>
    <property type="match status" value="1"/>
</dbReference>
<dbReference type="PANTHER" id="PTHR43115">
    <property type="entry name" value="DEHYDROGENASE/REDUCTASE SDR FAMILY MEMBER 11"/>
    <property type="match status" value="1"/>
</dbReference>
<evidence type="ECO:0000313" key="5">
    <source>
        <dbReference type="EMBL" id="SCY61046.1"/>
    </source>
</evidence>
<gene>
    <name evidence="4" type="primary">YPAI</name>
    <name evidence="4" type="ORF">LMI_0665</name>
    <name evidence="5" type="ORF">SAMN02982997_02229</name>
</gene>
<dbReference type="OrthoDB" id="9810734at2"/>
<dbReference type="InterPro" id="IPR036291">
    <property type="entry name" value="NAD(P)-bd_dom_sf"/>
</dbReference>
<reference evidence="5 7" key="3">
    <citation type="submission" date="2016-10" db="EMBL/GenBank/DDBJ databases">
        <authorList>
            <person name="Varghese N."/>
            <person name="Submissions S."/>
        </authorList>
    </citation>
    <scope>NUCLEOTIDE SEQUENCE [LARGE SCALE GENOMIC DNA]</scope>
    <source>
        <strain evidence="5 7">ATCC 33218</strain>
    </source>
</reference>
<dbReference type="InterPro" id="IPR020904">
    <property type="entry name" value="Sc_DH/Rdtase_CS"/>
</dbReference>
<evidence type="ECO:0000256" key="3">
    <source>
        <dbReference type="RuleBase" id="RU000363"/>
    </source>
</evidence>
<accession>A0A098GD96</accession>
<dbReference type="CDD" id="cd05233">
    <property type="entry name" value="SDR_c"/>
    <property type="match status" value="1"/>
</dbReference>
<evidence type="ECO:0000313" key="6">
    <source>
        <dbReference type="Proteomes" id="UP000032414"/>
    </source>
</evidence>
<dbReference type="Pfam" id="PF00106">
    <property type="entry name" value="adh_short"/>
    <property type="match status" value="1"/>
</dbReference>
<dbReference type="PATRIC" id="fig|451.8.peg.2322"/>
<evidence type="ECO:0000256" key="1">
    <source>
        <dbReference type="ARBA" id="ARBA00006484"/>
    </source>
</evidence>
<dbReference type="KEGG" id="tmc:LMI_0665"/>
<evidence type="ECO:0000256" key="2">
    <source>
        <dbReference type="ARBA" id="ARBA00023002"/>
    </source>
</evidence>
<comment type="similarity">
    <text evidence="1 3">Belongs to the short-chain dehydrogenases/reductases (SDR) family.</text>
</comment>
<name>A0A098GD96_LEGMI</name>
<protein>
    <submittedName>
        <fullName evidence="4">Estradiol 17-beta-dehydrogenase</fullName>
    </submittedName>
    <submittedName>
        <fullName evidence="5">NADP-dependent 3-hydroxy acid dehydrogenase YdfG</fullName>
    </submittedName>
</protein>
<dbReference type="Proteomes" id="UP000032414">
    <property type="component" value="Chromosome I"/>
</dbReference>
<keyword evidence="2" id="KW-0560">Oxidoreductase</keyword>
<proteinExistence type="inferred from homology"/>
<dbReference type="PANTHER" id="PTHR43115:SF4">
    <property type="entry name" value="DEHYDROGENASE_REDUCTASE SDR FAMILY MEMBER 11"/>
    <property type="match status" value="1"/>
</dbReference>
<dbReference type="EMBL" id="LN614830">
    <property type="protein sequence ID" value="CEG59990.1"/>
    <property type="molecule type" value="Genomic_DNA"/>
</dbReference>
<evidence type="ECO:0000313" key="4">
    <source>
        <dbReference type="EMBL" id="CEG59990.1"/>
    </source>
</evidence>
<dbReference type="STRING" id="451.B6N58_12060"/>
<dbReference type="GO" id="GO:0016616">
    <property type="term" value="F:oxidoreductase activity, acting on the CH-OH group of donors, NAD or NADP as acceptor"/>
    <property type="evidence" value="ECO:0007669"/>
    <property type="project" value="UniProtKB-ARBA"/>
</dbReference>
<organism evidence="4 6">
    <name type="scientific">Legionella micdadei</name>
    <name type="common">Tatlockia micdadei</name>
    <dbReference type="NCBI Taxonomy" id="451"/>
    <lineage>
        <taxon>Bacteria</taxon>
        <taxon>Pseudomonadati</taxon>
        <taxon>Pseudomonadota</taxon>
        <taxon>Gammaproteobacteria</taxon>
        <taxon>Legionellales</taxon>
        <taxon>Legionellaceae</taxon>
        <taxon>Legionella</taxon>
    </lineage>
</organism>
<evidence type="ECO:0000313" key="7">
    <source>
        <dbReference type="Proteomes" id="UP000182998"/>
    </source>
</evidence>
<dbReference type="RefSeq" id="WP_045098481.1">
    <property type="nucleotide sequence ID" value="NZ_CP020614.1"/>
</dbReference>
<sequence>MQPKPKSLVVITGASSGIGEAIAKLFSEAGFPLLLAARRIERLRSLNLPNALCEEVDVRDVAQFQKALDKAVQQFGEVDCLINNAGVMLLGDPQTQNPDELKTMLDVNVLGVLNGIHCVLNSMIQRKHGTIINISSIAGRKTFTFHAGYCASKFAVHALSESIRADVAKHNVRVSTIAPGVVETDLLSHTSSEDIIKAYTDWKSTLNYVLRPEDVAQAALYLYTQPQQVCIRELVITATAQET</sequence>
<dbReference type="Gene3D" id="3.40.50.720">
    <property type="entry name" value="NAD(P)-binding Rossmann-like Domain"/>
    <property type="match status" value="1"/>
</dbReference>
<dbReference type="PRINTS" id="PR00080">
    <property type="entry name" value="SDRFAMILY"/>
</dbReference>
<dbReference type="PRINTS" id="PR00081">
    <property type="entry name" value="GDHRDH"/>
</dbReference>